<gene>
    <name evidence="4" type="primary">LOC113742163</name>
</gene>
<dbReference type="SUPFAM" id="SSF81383">
    <property type="entry name" value="F-box domain"/>
    <property type="match status" value="1"/>
</dbReference>
<dbReference type="Proteomes" id="UP001652660">
    <property type="component" value="Chromosome 4e"/>
</dbReference>
<dbReference type="InterPro" id="IPR036047">
    <property type="entry name" value="F-box-like_dom_sf"/>
</dbReference>
<dbReference type="GeneID" id="113742163"/>
<dbReference type="Pfam" id="PF23622">
    <property type="entry name" value="LRR_At1g61320_AtMIF1"/>
    <property type="match status" value="1"/>
</dbReference>
<proteinExistence type="predicted"/>
<feature type="domain" description="F-box" evidence="2">
    <location>
        <begin position="62"/>
        <end position="98"/>
    </location>
</feature>
<organism evidence="3 4">
    <name type="scientific">Coffea arabica</name>
    <name type="common">Arabian coffee</name>
    <dbReference type="NCBI Taxonomy" id="13443"/>
    <lineage>
        <taxon>Eukaryota</taxon>
        <taxon>Viridiplantae</taxon>
        <taxon>Streptophyta</taxon>
        <taxon>Embryophyta</taxon>
        <taxon>Tracheophyta</taxon>
        <taxon>Spermatophyta</taxon>
        <taxon>Magnoliopsida</taxon>
        <taxon>eudicotyledons</taxon>
        <taxon>Gunneridae</taxon>
        <taxon>Pentapetalae</taxon>
        <taxon>asterids</taxon>
        <taxon>lamiids</taxon>
        <taxon>Gentianales</taxon>
        <taxon>Rubiaceae</taxon>
        <taxon>Ixoroideae</taxon>
        <taxon>Gardenieae complex</taxon>
        <taxon>Bertiereae - Coffeeae clade</taxon>
        <taxon>Coffeeae</taxon>
        <taxon>Coffea</taxon>
    </lineage>
</organism>
<dbReference type="Pfam" id="PF00646">
    <property type="entry name" value="F-box"/>
    <property type="match status" value="1"/>
</dbReference>
<accession>A0A6P6XFM0</accession>
<dbReference type="Gene3D" id="3.80.10.10">
    <property type="entry name" value="Ribonuclease Inhibitor"/>
    <property type="match status" value="1"/>
</dbReference>
<dbReference type="PROSITE" id="PS51257">
    <property type="entry name" value="PROKAR_LIPOPROTEIN"/>
    <property type="match status" value="1"/>
</dbReference>
<dbReference type="PANTHER" id="PTHR34145">
    <property type="entry name" value="OS02G0105600 PROTEIN"/>
    <property type="match status" value="1"/>
</dbReference>
<keyword evidence="1" id="KW-0472">Membrane</keyword>
<protein>
    <submittedName>
        <fullName evidence="4">Probable FBD-associated F-box protein At1g32375 isoform X1</fullName>
    </submittedName>
</protein>
<dbReference type="OrthoDB" id="1932213at2759"/>
<dbReference type="SUPFAM" id="SSF52047">
    <property type="entry name" value="RNI-like"/>
    <property type="match status" value="1"/>
</dbReference>
<dbReference type="SMART" id="SM00256">
    <property type="entry name" value="FBOX"/>
    <property type="match status" value="1"/>
</dbReference>
<dbReference type="AlphaFoldDB" id="A0A6P6XFM0"/>
<reference evidence="3" key="1">
    <citation type="journal article" date="2025" name="Foods">
        <title>Unveiling the Microbial Signatures of Arabica Coffee Cherries: Insights into Ripeness Specific Diversity, Functional Traits, and Implications for Quality and Safety.</title>
        <authorList>
            <consortium name="RefSeq"/>
            <person name="Tenea G.N."/>
            <person name="Cifuentes V."/>
            <person name="Reyes P."/>
            <person name="Cevallos-Vallejos M."/>
        </authorList>
    </citation>
    <scope>NUCLEOTIDE SEQUENCE [LARGE SCALE GENOMIC DNA]</scope>
</reference>
<evidence type="ECO:0000313" key="3">
    <source>
        <dbReference type="Proteomes" id="UP001652660"/>
    </source>
</evidence>
<dbReference type="InterPro" id="IPR001810">
    <property type="entry name" value="F-box_dom"/>
</dbReference>
<name>A0A6P6XFM0_COFAR</name>
<dbReference type="InterPro" id="IPR032675">
    <property type="entry name" value="LRR_dom_sf"/>
</dbReference>
<sequence>MPAILKNLDGRVALPILALAGCGVAIGVAIKCSQVLRGKTIAFLDKHRKDFPLKVASGFSYEDRISQLPDHLLSDILLRLDLIEAVRTRILSKRWKDICKLMSKLNFDCCKMFGEIEDHGNYSFKHKGRFLKAVDQSLRLYSGQHVPYFILTCCLGKEFANVISRWMQSIAALGVEELLIKFCSPIHVDKNGNGSLVKHFPFPFELLFEAASLKNLHLFACVLRPSFKGQFKSLQFLTLCMVPLDDGQLPSIFSSCPNLQGLRVSHCKLPFRMDIIGVHLRLKFLFIESCHGVKEIDISAGNLTFFYCYTDEVIKHSLRFVPELENLSLSCNGSGTVPHLFSEVAKDCTQLKQLLFQTKTDELQCIPLKMDMFSNLRILYLLIMFDSNNWMTNSKVDLLNLTPILDACPLLEQFRLLARCPGRNAKRGGAWPPRHHAHLKEMEFDGFRGTMNEIAFASFLLRSASELERLCIRSSYSTYSADFTWTEHPDYEIYPEERQEIYKQLMGQALSSKVNVIFS</sequence>
<keyword evidence="1" id="KW-0812">Transmembrane</keyword>
<dbReference type="Gene3D" id="1.20.1280.50">
    <property type="match status" value="1"/>
</dbReference>
<dbReference type="PROSITE" id="PS50181">
    <property type="entry name" value="FBOX"/>
    <property type="match status" value="1"/>
</dbReference>
<keyword evidence="3" id="KW-1185">Reference proteome</keyword>
<dbReference type="InterPro" id="IPR053772">
    <property type="entry name" value="At1g61320/At1g61330-like"/>
</dbReference>
<feature type="transmembrane region" description="Helical" evidence="1">
    <location>
        <begin position="12"/>
        <end position="30"/>
    </location>
</feature>
<evidence type="ECO:0000259" key="2">
    <source>
        <dbReference type="PROSITE" id="PS50181"/>
    </source>
</evidence>
<evidence type="ECO:0000256" key="1">
    <source>
        <dbReference type="SAM" id="Phobius"/>
    </source>
</evidence>
<keyword evidence="1" id="KW-1133">Transmembrane helix</keyword>
<reference evidence="4" key="2">
    <citation type="submission" date="2025-08" db="UniProtKB">
        <authorList>
            <consortium name="RefSeq"/>
        </authorList>
    </citation>
    <scope>IDENTIFICATION</scope>
    <source>
        <tissue evidence="4">Leaves</tissue>
    </source>
</reference>
<dbReference type="PANTHER" id="PTHR34145:SF28">
    <property type="entry name" value="F-BOX DOMAIN-CONTAINING PROTEIN"/>
    <property type="match status" value="1"/>
</dbReference>
<evidence type="ECO:0000313" key="4">
    <source>
        <dbReference type="RefSeq" id="XP_027125711.1"/>
    </source>
</evidence>
<dbReference type="InterPro" id="IPR055357">
    <property type="entry name" value="LRR_At1g61320_AtMIF1"/>
</dbReference>
<dbReference type="RefSeq" id="XP_027125711.1">
    <property type="nucleotide sequence ID" value="XM_027269910.2"/>
</dbReference>